<gene>
    <name evidence="3" type="ORF">EJA03_06875</name>
</gene>
<dbReference type="GO" id="GO:0003723">
    <property type="term" value="F:RNA binding"/>
    <property type="evidence" value="ECO:0007669"/>
    <property type="project" value="InterPro"/>
</dbReference>
<dbReference type="EMBL" id="RSFA01000022">
    <property type="protein sequence ID" value="RSD31838.1"/>
    <property type="molecule type" value="Genomic_DNA"/>
</dbReference>
<evidence type="ECO:0000256" key="1">
    <source>
        <dbReference type="SAM" id="Coils"/>
    </source>
</evidence>
<dbReference type="CDD" id="cd02869">
    <property type="entry name" value="PseudoU_synth_RluA_like"/>
    <property type="match status" value="1"/>
</dbReference>
<dbReference type="GO" id="GO:0140098">
    <property type="term" value="F:catalytic activity, acting on RNA"/>
    <property type="evidence" value="ECO:0007669"/>
    <property type="project" value="UniProtKB-ARBA"/>
</dbReference>
<proteinExistence type="predicted"/>
<name>A0A3R9F7S3_9VIBR</name>
<dbReference type="PANTHER" id="PTHR21600">
    <property type="entry name" value="MITOCHONDRIAL RNA PSEUDOURIDINE SYNTHASE"/>
    <property type="match status" value="1"/>
</dbReference>
<dbReference type="Pfam" id="PF00849">
    <property type="entry name" value="PseudoU_synth_2"/>
    <property type="match status" value="1"/>
</dbReference>
<reference evidence="3 4" key="1">
    <citation type="submission" date="2018-12" db="EMBL/GenBank/DDBJ databases">
        <title>Genomic taxonomy of the Vibrionaceae family.</title>
        <authorList>
            <person name="Gomez-Gil B."/>
            <person name="Enciso-Ibarra K."/>
        </authorList>
    </citation>
    <scope>NUCLEOTIDE SEQUENCE [LARGE SCALE GENOMIC DNA]</scope>
    <source>
        <strain evidence="3 4">CAIM 594</strain>
    </source>
</reference>
<sequence>MLHNTPTFTLFKGSIDGYTLPGKFTFPFFYEPHPLSELAANELQQYLLTQTSWKHNFGLDGSPDGIGKMFGVLVVQSPQGEIGYLSSFSGKIADQNQLAHFVPPVFDILAGESFFHADNAEIMSINNQIDALNNDSQFSKLGKKIKELEAAYQQKERSHREQMIANRAIRKSQRQHAQSSLSDIELQRVLDELAKQSVADKNKFKNIKLEWQDSLSLFKCKWEKLNNELVDLREQRKKLSNTLQHKLFEQYCFFNIRLEEKSLNSIFENTSSPTPPAGAGECAAPKLLQHAFKHGLKPISMAEFWWGSSPASEIRQHKKFYPSCHSKCQPILGHMLEGMDVDSNPLEKAWAEHDSMDILFEDDAIVVINKPAGLLSIPGKTIQDSAFTRLQQRYPDVEGPYVIHRLDMATSGLLVFALTKRANKSLQKQFITRTVEKRYVAIVQGEVQNQSGQINLAMRGDPDDRPRQLVCFEHGKPAETYWHCIEVKEGRSKLYLYPKTGRTHQLRVHCAHHLGLNMPMCGDGLYGQRADRLHLHAQRLSFNHPYTKERMSFEVKSPF</sequence>
<dbReference type="GO" id="GO:0000455">
    <property type="term" value="P:enzyme-directed rRNA pseudouridine synthesis"/>
    <property type="evidence" value="ECO:0007669"/>
    <property type="project" value="TreeGrafter"/>
</dbReference>
<dbReference type="PANTHER" id="PTHR21600:SF89">
    <property type="entry name" value="RIBOSOMAL LARGE SUBUNIT PSEUDOURIDINE SYNTHASE A"/>
    <property type="match status" value="1"/>
</dbReference>
<feature type="domain" description="Pseudouridine synthase RsuA/RluA-like" evidence="2">
    <location>
        <begin position="365"/>
        <end position="512"/>
    </location>
</feature>
<evidence type="ECO:0000313" key="4">
    <source>
        <dbReference type="Proteomes" id="UP000269041"/>
    </source>
</evidence>
<keyword evidence="1" id="KW-0175">Coiled coil</keyword>
<accession>A0A3R9F7S3</accession>
<dbReference type="InterPro" id="IPR006224">
    <property type="entry name" value="PsdUridine_synth_RluA-like_CS"/>
</dbReference>
<comment type="caution">
    <text evidence="3">The sequence shown here is derived from an EMBL/GenBank/DDBJ whole genome shotgun (WGS) entry which is preliminary data.</text>
</comment>
<feature type="coiled-coil region" evidence="1">
    <location>
        <begin position="138"/>
        <end position="165"/>
    </location>
</feature>
<dbReference type="Gene3D" id="3.30.2350.10">
    <property type="entry name" value="Pseudouridine synthase"/>
    <property type="match status" value="1"/>
</dbReference>
<dbReference type="RefSeq" id="WP_125320501.1">
    <property type="nucleotide sequence ID" value="NZ_AP024890.1"/>
</dbReference>
<dbReference type="InterPro" id="IPR020103">
    <property type="entry name" value="PsdUridine_synth_cat_dom_sf"/>
</dbReference>
<protein>
    <submittedName>
        <fullName evidence="3">RluA family pseudouridine synthase</fullName>
    </submittedName>
</protein>
<dbReference type="SUPFAM" id="SSF55120">
    <property type="entry name" value="Pseudouridine synthase"/>
    <property type="match status" value="1"/>
</dbReference>
<organism evidence="3 4">
    <name type="scientific">Vibrio pectenicida</name>
    <dbReference type="NCBI Taxonomy" id="62763"/>
    <lineage>
        <taxon>Bacteria</taxon>
        <taxon>Pseudomonadati</taxon>
        <taxon>Pseudomonadota</taxon>
        <taxon>Gammaproteobacteria</taxon>
        <taxon>Vibrionales</taxon>
        <taxon>Vibrionaceae</taxon>
        <taxon>Vibrio</taxon>
    </lineage>
</organism>
<evidence type="ECO:0000313" key="3">
    <source>
        <dbReference type="EMBL" id="RSD31838.1"/>
    </source>
</evidence>
<dbReference type="InterPro" id="IPR006145">
    <property type="entry name" value="PsdUridine_synth_RsuA/RluA"/>
</dbReference>
<dbReference type="GO" id="GO:0009982">
    <property type="term" value="F:pseudouridine synthase activity"/>
    <property type="evidence" value="ECO:0007669"/>
    <property type="project" value="InterPro"/>
</dbReference>
<dbReference type="InterPro" id="IPR050188">
    <property type="entry name" value="RluA_PseudoU_synthase"/>
</dbReference>
<evidence type="ECO:0000259" key="2">
    <source>
        <dbReference type="Pfam" id="PF00849"/>
    </source>
</evidence>
<dbReference type="AlphaFoldDB" id="A0A3R9F7S3"/>
<keyword evidence="4" id="KW-1185">Reference proteome</keyword>
<dbReference type="PROSITE" id="PS01129">
    <property type="entry name" value="PSI_RLU"/>
    <property type="match status" value="1"/>
</dbReference>
<dbReference type="OrthoDB" id="9785808at2"/>
<dbReference type="Proteomes" id="UP000269041">
    <property type="component" value="Unassembled WGS sequence"/>
</dbReference>